<dbReference type="InterPro" id="IPR039418">
    <property type="entry name" value="LexA-like"/>
</dbReference>
<dbReference type="GO" id="GO:0009432">
    <property type="term" value="P:SOS response"/>
    <property type="evidence" value="ECO:0007669"/>
    <property type="project" value="UniProtKB-UniRule"/>
</dbReference>
<keyword evidence="5 12" id="KW-0378">Hydrolase</keyword>
<comment type="subunit">
    <text evidence="12">Homodimer.</text>
</comment>
<dbReference type="InterPro" id="IPR050077">
    <property type="entry name" value="LexA_repressor"/>
</dbReference>
<dbReference type="GO" id="GO:0006508">
    <property type="term" value="P:proteolysis"/>
    <property type="evidence" value="ECO:0007669"/>
    <property type="project" value="InterPro"/>
</dbReference>
<dbReference type="InterPro" id="IPR006200">
    <property type="entry name" value="LexA"/>
</dbReference>
<dbReference type="GO" id="GO:0006260">
    <property type="term" value="P:DNA replication"/>
    <property type="evidence" value="ECO:0007669"/>
    <property type="project" value="UniProtKB-UniRule"/>
</dbReference>
<dbReference type="FunFam" id="2.10.109.10:FF:000001">
    <property type="entry name" value="LexA repressor"/>
    <property type="match status" value="1"/>
</dbReference>
<evidence type="ECO:0000256" key="12">
    <source>
        <dbReference type="HAMAP-Rule" id="MF_00015"/>
    </source>
</evidence>
<reference evidence="16" key="1">
    <citation type="submission" date="2023-01" db="EMBL/GenBank/DDBJ databases">
        <title>Comparative Genomic Analysis of the Clinically-Derived Winkia Strain NY0527 Provides Evidence into the Taxonomic Reassignment of Winkia neuii and Characterizes Their Virulence Traits.</title>
        <authorList>
            <person name="Cai X."/>
            <person name="Peng Y."/>
            <person name="Li M."/>
            <person name="Qiu Y."/>
            <person name="Wang Y."/>
            <person name="Xu L."/>
            <person name="Hou Q."/>
        </authorList>
    </citation>
    <scope>NUCLEOTIDE SEQUENCE</scope>
    <source>
        <strain evidence="16">NY0527</strain>
    </source>
</reference>
<dbReference type="PANTHER" id="PTHR33516">
    <property type="entry name" value="LEXA REPRESSOR"/>
    <property type="match status" value="1"/>
</dbReference>
<evidence type="ECO:0000256" key="9">
    <source>
        <dbReference type="ARBA" id="ARBA00023163"/>
    </source>
</evidence>
<organism evidence="16 17">
    <name type="scientific">Winkia neuii subsp. anitrata</name>
    <dbReference type="NCBI Taxonomy" id="29318"/>
    <lineage>
        <taxon>Bacteria</taxon>
        <taxon>Bacillati</taxon>
        <taxon>Actinomycetota</taxon>
        <taxon>Actinomycetes</taxon>
        <taxon>Actinomycetales</taxon>
        <taxon>Actinomycetaceae</taxon>
        <taxon>Winkia</taxon>
    </lineage>
</organism>
<dbReference type="InterPro" id="IPR006199">
    <property type="entry name" value="LexA_DNA-bd_dom"/>
</dbReference>
<dbReference type="InterPro" id="IPR036388">
    <property type="entry name" value="WH-like_DNA-bd_sf"/>
</dbReference>
<evidence type="ECO:0000256" key="13">
    <source>
        <dbReference type="RuleBase" id="RU003991"/>
    </source>
</evidence>
<feature type="active site" description="For autocatalytic cleavage activity" evidence="12">
    <location>
        <position position="144"/>
    </location>
</feature>
<name>A0AB38XM37_9ACTO</name>
<evidence type="ECO:0000256" key="7">
    <source>
        <dbReference type="ARBA" id="ARBA00023015"/>
    </source>
</evidence>
<keyword evidence="6 12" id="KW-0068">Autocatalytic cleavage</keyword>
<feature type="domain" description="LexA repressor DNA-binding" evidence="15">
    <location>
        <begin position="9"/>
        <end position="70"/>
    </location>
</feature>
<evidence type="ECO:0000256" key="3">
    <source>
        <dbReference type="ARBA" id="ARBA00022705"/>
    </source>
</evidence>
<dbReference type="Pfam" id="PF01726">
    <property type="entry name" value="LexA_DNA_bind"/>
    <property type="match status" value="1"/>
</dbReference>
<evidence type="ECO:0000256" key="8">
    <source>
        <dbReference type="ARBA" id="ARBA00023125"/>
    </source>
</evidence>
<evidence type="ECO:0000256" key="2">
    <source>
        <dbReference type="ARBA" id="ARBA00022491"/>
    </source>
</evidence>
<evidence type="ECO:0000259" key="15">
    <source>
        <dbReference type="Pfam" id="PF01726"/>
    </source>
</evidence>
<keyword evidence="11 12" id="KW-0742">SOS response</keyword>
<evidence type="ECO:0000256" key="4">
    <source>
        <dbReference type="ARBA" id="ARBA00022763"/>
    </source>
</evidence>
<feature type="active site" description="For autocatalytic cleavage activity" evidence="12">
    <location>
        <position position="181"/>
    </location>
</feature>
<dbReference type="InterPro" id="IPR036390">
    <property type="entry name" value="WH_DNA-bd_sf"/>
</dbReference>
<evidence type="ECO:0000256" key="10">
    <source>
        <dbReference type="ARBA" id="ARBA00023204"/>
    </source>
</evidence>
<dbReference type="EMBL" id="CP116394">
    <property type="protein sequence ID" value="WCE45325.1"/>
    <property type="molecule type" value="Genomic_DNA"/>
</dbReference>
<keyword evidence="2 12" id="KW-0678">Repressor</keyword>
<dbReference type="GO" id="GO:0006281">
    <property type="term" value="P:DNA repair"/>
    <property type="evidence" value="ECO:0007669"/>
    <property type="project" value="UniProtKB-UniRule"/>
</dbReference>
<dbReference type="SUPFAM" id="SSF51306">
    <property type="entry name" value="LexA/Signal peptidase"/>
    <property type="match status" value="1"/>
</dbReference>
<proteinExistence type="inferred from homology"/>
<keyword evidence="8 12" id="KW-0238">DNA-binding</keyword>
<dbReference type="GO" id="GO:0045892">
    <property type="term" value="P:negative regulation of DNA-templated transcription"/>
    <property type="evidence" value="ECO:0007669"/>
    <property type="project" value="UniProtKB-UniRule"/>
</dbReference>
<keyword evidence="9 12" id="KW-0804">Transcription</keyword>
<protein>
    <recommendedName>
        <fullName evidence="12">LexA repressor</fullName>
        <ecNumber evidence="12">3.4.21.88</ecNumber>
    </recommendedName>
</protein>
<dbReference type="InterPro" id="IPR006197">
    <property type="entry name" value="Peptidase_S24_LexA"/>
</dbReference>
<evidence type="ECO:0000256" key="5">
    <source>
        <dbReference type="ARBA" id="ARBA00022801"/>
    </source>
</evidence>
<dbReference type="PRINTS" id="PR00726">
    <property type="entry name" value="LEXASERPTASE"/>
</dbReference>
<evidence type="ECO:0000259" key="14">
    <source>
        <dbReference type="Pfam" id="PF00717"/>
    </source>
</evidence>
<dbReference type="Gene3D" id="1.10.10.10">
    <property type="entry name" value="Winged helix-like DNA-binding domain superfamily/Winged helix DNA-binding domain"/>
    <property type="match status" value="1"/>
</dbReference>
<feature type="DNA-binding region" description="H-T-H motif" evidence="12">
    <location>
        <begin position="33"/>
        <end position="53"/>
    </location>
</feature>
<evidence type="ECO:0000256" key="6">
    <source>
        <dbReference type="ARBA" id="ARBA00022813"/>
    </source>
</evidence>
<comment type="catalytic activity">
    <reaction evidence="12">
        <text>Hydrolysis of Ala-|-Gly bond in repressor LexA.</text>
        <dbReference type="EC" id="3.4.21.88"/>
    </reaction>
</comment>
<dbReference type="GO" id="GO:0003677">
    <property type="term" value="F:DNA binding"/>
    <property type="evidence" value="ECO:0007669"/>
    <property type="project" value="UniProtKB-UniRule"/>
</dbReference>
<feature type="domain" description="Peptidase S24/S26A/S26B/S26C" evidence="14">
    <location>
        <begin position="102"/>
        <end position="214"/>
    </location>
</feature>
<dbReference type="Gene3D" id="2.10.109.10">
    <property type="entry name" value="Umud Fragment, subunit A"/>
    <property type="match status" value="1"/>
</dbReference>
<dbReference type="CDD" id="cd06529">
    <property type="entry name" value="S24_LexA-like"/>
    <property type="match status" value="1"/>
</dbReference>
<dbReference type="PANTHER" id="PTHR33516:SF2">
    <property type="entry name" value="LEXA REPRESSOR-RELATED"/>
    <property type="match status" value="1"/>
</dbReference>
<evidence type="ECO:0000256" key="11">
    <source>
        <dbReference type="ARBA" id="ARBA00023236"/>
    </source>
</evidence>
<feature type="site" description="Cleavage; by autolysis" evidence="12">
    <location>
        <begin position="109"/>
        <end position="110"/>
    </location>
</feature>
<dbReference type="Pfam" id="PF00717">
    <property type="entry name" value="Peptidase_S24"/>
    <property type="match status" value="1"/>
</dbReference>
<dbReference type="KEGG" id="wne:PIG85_06540"/>
<keyword evidence="4 12" id="KW-0227">DNA damage</keyword>
<evidence type="ECO:0000313" key="16">
    <source>
        <dbReference type="EMBL" id="WCE45325.1"/>
    </source>
</evidence>
<dbReference type="AlphaFoldDB" id="A0AB38XM37"/>
<gene>
    <name evidence="12 16" type="primary">lexA</name>
    <name evidence="16" type="ORF">PIG85_06540</name>
</gene>
<keyword evidence="10 12" id="KW-0234">DNA repair</keyword>
<dbReference type="EC" id="3.4.21.88" evidence="12"/>
<evidence type="ECO:0000313" key="17">
    <source>
        <dbReference type="Proteomes" id="UP001211044"/>
    </source>
</evidence>
<sequence length="220" mass="23578">MTSPDPNLLPKRTQQVLQALSQAIEATGYPPSLRELGKEVGLRSPSSIKHQLDLLEEAGFITRRSSRPRAIEVVGRAKPEKKTGLVPVPVASSEGGTATSVPLVGKIAAGAPITAEQHVEDVYTLPQELTGRGELFMLQVQGESMVDAAICDGDFVVVRVQPDAEEGQIVAALVDGEATVKVLSRKDGHQWLLPRNENYAPIPGDEATIMGRVVTVMRSL</sequence>
<evidence type="ECO:0000256" key="1">
    <source>
        <dbReference type="ARBA" id="ARBA00007484"/>
    </source>
</evidence>
<accession>A0AB38XM37</accession>
<comment type="function">
    <text evidence="12">Represses a number of genes involved in the response to DNA damage (SOS response), including recA and lexA. In the presence of single-stranded DNA, RecA interacts with LexA causing an autocatalytic cleavage which disrupts the DNA-binding part of LexA, leading to derepression of the SOS regulon and eventually DNA repair.</text>
</comment>
<dbReference type="InterPro" id="IPR015927">
    <property type="entry name" value="Peptidase_S24_S26A/B/C"/>
</dbReference>
<dbReference type="Proteomes" id="UP001211044">
    <property type="component" value="Chromosome"/>
</dbReference>
<dbReference type="RefSeq" id="WP_004804829.1">
    <property type="nucleotide sequence ID" value="NZ_CP116394.1"/>
</dbReference>
<keyword evidence="7 12" id="KW-0805">Transcription regulation</keyword>
<comment type="similarity">
    <text evidence="1 12 13">Belongs to the peptidase S24 family.</text>
</comment>
<keyword evidence="3 12" id="KW-0235">DNA replication</keyword>
<dbReference type="NCBIfam" id="TIGR00498">
    <property type="entry name" value="lexA"/>
    <property type="match status" value="1"/>
</dbReference>
<dbReference type="SUPFAM" id="SSF46785">
    <property type="entry name" value="Winged helix' DNA-binding domain"/>
    <property type="match status" value="1"/>
</dbReference>
<dbReference type="InterPro" id="IPR036286">
    <property type="entry name" value="LexA/Signal_pep-like_sf"/>
</dbReference>
<dbReference type="HAMAP" id="MF_00015">
    <property type="entry name" value="LexA"/>
    <property type="match status" value="1"/>
</dbReference>
<dbReference type="GO" id="GO:0004252">
    <property type="term" value="F:serine-type endopeptidase activity"/>
    <property type="evidence" value="ECO:0007669"/>
    <property type="project" value="UniProtKB-UniRule"/>
</dbReference>